<dbReference type="PROSITE" id="PS50994">
    <property type="entry name" value="INTEGRASE"/>
    <property type="match status" value="1"/>
</dbReference>
<keyword evidence="3" id="KW-1185">Reference proteome</keyword>
<dbReference type="InterPro" id="IPR036397">
    <property type="entry name" value="RNaseH_sf"/>
</dbReference>
<dbReference type="PANTHER" id="PTHR35046:SF26">
    <property type="entry name" value="RNA-DIRECTED DNA POLYMERASE"/>
    <property type="match status" value="1"/>
</dbReference>
<dbReference type="Pfam" id="PF24626">
    <property type="entry name" value="SH3_Tf2-1"/>
    <property type="match status" value="1"/>
</dbReference>
<name>A0AA38TJD6_9ASTR</name>
<dbReference type="EMBL" id="JARYMX010000002">
    <property type="protein sequence ID" value="KAJ9562004.1"/>
    <property type="molecule type" value="Genomic_DNA"/>
</dbReference>
<dbReference type="GO" id="GO:0003676">
    <property type="term" value="F:nucleic acid binding"/>
    <property type="evidence" value="ECO:0007669"/>
    <property type="project" value="InterPro"/>
</dbReference>
<sequence length="289" mass="32901">MVVVDRFSKMAHFVPCAKTYDASQIARLYFSEIVKLHGIPKTITSDRDVKFVSHFWRTLWKSMGSRLQFSSSHHPQTDGQTEVTNRSLGNLLRSLIGDNPKQWDLILAQAEFAYNRSANRTTELSPFMIVYGRNPLTPLDLTPIPWLSIVEAENQSQYIKDLHQKVHDQIIKHNAGYQSRANKHRKQVVYKEGDLVWIHLRKECFPAGRFGKLKPRADGPFRVLKKINDNAYKVDLPGHYNVSATFNVADLSPFERGVDDVADLEASLFQGGEDDAGAFDHSLADFIPF</sequence>
<dbReference type="GO" id="GO:0015074">
    <property type="term" value="P:DNA integration"/>
    <property type="evidence" value="ECO:0007669"/>
    <property type="project" value="InterPro"/>
</dbReference>
<feature type="domain" description="Integrase catalytic" evidence="1">
    <location>
        <begin position="1"/>
        <end position="134"/>
    </location>
</feature>
<comment type="caution">
    <text evidence="2">The sequence shown here is derived from an EMBL/GenBank/DDBJ whole genome shotgun (WGS) entry which is preliminary data.</text>
</comment>
<proteinExistence type="predicted"/>
<evidence type="ECO:0000313" key="3">
    <source>
        <dbReference type="Proteomes" id="UP001172457"/>
    </source>
</evidence>
<reference evidence="2" key="1">
    <citation type="submission" date="2023-03" db="EMBL/GenBank/DDBJ databases">
        <title>Chromosome-scale reference genome and RAD-based genetic map of yellow starthistle (Centaurea solstitialis) reveal putative structural variation and QTLs associated with invader traits.</title>
        <authorList>
            <person name="Reatini B."/>
            <person name="Cang F.A."/>
            <person name="Jiang Q."/>
            <person name="Mckibben M.T.W."/>
            <person name="Barker M.S."/>
            <person name="Rieseberg L.H."/>
            <person name="Dlugosch K.M."/>
        </authorList>
    </citation>
    <scope>NUCLEOTIDE SEQUENCE</scope>
    <source>
        <strain evidence="2">CAN-66</strain>
        <tissue evidence="2">Leaf</tissue>
    </source>
</reference>
<dbReference type="InterPro" id="IPR012337">
    <property type="entry name" value="RNaseH-like_sf"/>
</dbReference>
<dbReference type="PANTHER" id="PTHR35046">
    <property type="entry name" value="ZINC KNUCKLE (CCHC-TYPE) FAMILY PROTEIN"/>
    <property type="match status" value="1"/>
</dbReference>
<dbReference type="InterPro" id="IPR056924">
    <property type="entry name" value="SH3_Tf2-1"/>
</dbReference>
<dbReference type="Gene3D" id="3.30.420.10">
    <property type="entry name" value="Ribonuclease H-like superfamily/Ribonuclease H"/>
    <property type="match status" value="1"/>
</dbReference>
<dbReference type="InterPro" id="IPR001584">
    <property type="entry name" value="Integrase_cat-core"/>
</dbReference>
<gene>
    <name evidence="2" type="ORF">OSB04_007164</name>
</gene>
<protein>
    <recommendedName>
        <fullName evidence="1">Integrase catalytic domain-containing protein</fullName>
    </recommendedName>
</protein>
<dbReference type="Proteomes" id="UP001172457">
    <property type="component" value="Chromosome 2"/>
</dbReference>
<dbReference type="SUPFAM" id="SSF53098">
    <property type="entry name" value="Ribonuclease H-like"/>
    <property type="match status" value="1"/>
</dbReference>
<dbReference type="AlphaFoldDB" id="A0AA38TJD6"/>
<evidence type="ECO:0000259" key="1">
    <source>
        <dbReference type="PROSITE" id="PS50994"/>
    </source>
</evidence>
<evidence type="ECO:0000313" key="2">
    <source>
        <dbReference type="EMBL" id="KAJ9562004.1"/>
    </source>
</evidence>
<organism evidence="2 3">
    <name type="scientific">Centaurea solstitialis</name>
    <name type="common">yellow star-thistle</name>
    <dbReference type="NCBI Taxonomy" id="347529"/>
    <lineage>
        <taxon>Eukaryota</taxon>
        <taxon>Viridiplantae</taxon>
        <taxon>Streptophyta</taxon>
        <taxon>Embryophyta</taxon>
        <taxon>Tracheophyta</taxon>
        <taxon>Spermatophyta</taxon>
        <taxon>Magnoliopsida</taxon>
        <taxon>eudicotyledons</taxon>
        <taxon>Gunneridae</taxon>
        <taxon>Pentapetalae</taxon>
        <taxon>asterids</taxon>
        <taxon>campanulids</taxon>
        <taxon>Asterales</taxon>
        <taxon>Asteraceae</taxon>
        <taxon>Carduoideae</taxon>
        <taxon>Cardueae</taxon>
        <taxon>Centaureinae</taxon>
        <taxon>Centaurea</taxon>
    </lineage>
</organism>
<accession>A0AA38TJD6</accession>